<evidence type="ECO:0000259" key="3">
    <source>
        <dbReference type="Pfam" id="PF01738"/>
    </source>
</evidence>
<dbReference type="Proteomes" id="UP000321638">
    <property type="component" value="Unassembled WGS sequence"/>
</dbReference>
<dbReference type="RefSeq" id="WP_147850123.1">
    <property type="nucleotide sequence ID" value="NZ_VDUZ01000036.1"/>
</dbReference>
<dbReference type="InterPro" id="IPR050261">
    <property type="entry name" value="FrsA_esterase"/>
</dbReference>
<gene>
    <name evidence="4" type="ORF">FHP25_27095</name>
</gene>
<feature type="domain" description="Dienelactone hydrolase" evidence="3">
    <location>
        <begin position="44"/>
        <end position="230"/>
    </location>
</feature>
<feature type="signal peptide" evidence="2">
    <location>
        <begin position="1"/>
        <end position="26"/>
    </location>
</feature>
<dbReference type="OrthoDB" id="9771666at2"/>
<dbReference type="GO" id="GO:0052689">
    <property type="term" value="F:carboxylic ester hydrolase activity"/>
    <property type="evidence" value="ECO:0007669"/>
    <property type="project" value="UniProtKB-ARBA"/>
</dbReference>
<accession>A0A5C8PEN0</accession>
<proteinExistence type="predicted"/>
<evidence type="ECO:0000313" key="5">
    <source>
        <dbReference type="Proteomes" id="UP000321638"/>
    </source>
</evidence>
<dbReference type="SUPFAM" id="SSF53474">
    <property type="entry name" value="alpha/beta-Hydrolases"/>
    <property type="match status" value="1"/>
</dbReference>
<protein>
    <submittedName>
        <fullName evidence="4">Dienelactone hydrolase family protein</fullName>
    </submittedName>
</protein>
<keyword evidence="5" id="KW-1185">Reference proteome</keyword>
<evidence type="ECO:0000256" key="2">
    <source>
        <dbReference type="SAM" id="SignalP"/>
    </source>
</evidence>
<dbReference type="PANTHER" id="PTHR22946:SF9">
    <property type="entry name" value="POLYKETIDE TRANSFERASE AF380"/>
    <property type="match status" value="1"/>
</dbReference>
<feature type="chain" id="PRO_5022817469" evidence="2">
    <location>
        <begin position="27"/>
        <end position="281"/>
    </location>
</feature>
<organism evidence="4 5">
    <name type="scientific">Vineibacter terrae</name>
    <dbReference type="NCBI Taxonomy" id="2586908"/>
    <lineage>
        <taxon>Bacteria</taxon>
        <taxon>Pseudomonadati</taxon>
        <taxon>Pseudomonadota</taxon>
        <taxon>Alphaproteobacteria</taxon>
        <taxon>Hyphomicrobiales</taxon>
        <taxon>Vineibacter</taxon>
    </lineage>
</organism>
<dbReference type="EMBL" id="VDUZ01000036">
    <property type="protein sequence ID" value="TXL72095.1"/>
    <property type="molecule type" value="Genomic_DNA"/>
</dbReference>
<dbReference type="InterPro" id="IPR002925">
    <property type="entry name" value="Dienelactn_hydro"/>
</dbReference>
<reference evidence="4 5" key="1">
    <citation type="submission" date="2019-06" db="EMBL/GenBank/DDBJ databases">
        <title>New taxonomy in bacterial strain CC-CFT640, isolated from vineyard.</title>
        <authorList>
            <person name="Lin S.-Y."/>
            <person name="Tsai C.-F."/>
            <person name="Young C.-C."/>
        </authorList>
    </citation>
    <scope>NUCLEOTIDE SEQUENCE [LARGE SCALE GENOMIC DNA]</scope>
    <source>
        <strain evidence="4 5">CC-CFT640</strain>
    </source>
</reference>
<evidence type="ECO:0000313" key="4">
    <source>
        <dbReference type="EMBL" id="TXL72095.1"/>
    </source>
</evidence>
<keyword evidence="1 4" id="KW-0378">Hydrolase</keyword>
<dbReference type="AlphaFoldDB" id="A0A5C8PEN0"/>
<sequence length="281" mass="29819">MSGAARSLLHLLVALLLGLGGTAAQAQQAVRLPSADGKPPTALAATLFKPASVQGRAPAVALFHGCGGVGMNVTRMAQRLAGQGIAALVVDSFGPRRITDACTRNWPTVAQAADRTRDIDTAVAWLRTQPFVAADRIAVMGYSYGGGVVLMRSLRRELAVRAVIAVYPDCALPDSDAAALVARQPTFLALAEKDDWTPVRQCEAMLSRLGPSRDQAESRIYAGAYHSFDAVGLRLTWLAAAGNRSKPNDCCGAHYGYDASAYALFLKDLDAFIARHLRNSP</sequence>
<dbReference type="InterPro" id="IPR029058">
    <property type="entry name" value="AB_hydrolase_fold"/>
</dbReference>
<evidence type="ECO:0000256" key="1">
    <source>
        <dbReference type="ARBA" id="ARBA00022801"/>
    </source>
</evidence>
<keyword evidence="2" id="KW-0732">Signal</keyword>
<dbReference type="Gene3D" id="3.40.50.1820">
    <property type="entry name" value="alpha/beta hydrolase"/>
    <property type="match status" value="1"/>
</dbReference>
<dbReference type="PANTHER" id="PTHR22946">
    <property type="entry name" value="DIENELACTONE HYDROLASE DOMAIN-CONTAINING PROTEIN-RELATED"/>
    <property type="match status" value="1"/>
</dbReference>
<dbReference type="Pfam" id="PF01738">
    <property type="entry name" value="DLH"/>
    <property type="match status" value="1"/>
</dbReference>
<name>A0A5C8PEN0_9HYPH</name>
<comment type="caution">
    <text evidence="4">The sequence shown here is derived from an EMBL/GenBank/DDBJ whole genome shotgun (WGS) entry which is preliminary data.</text>
</comment>